<dbReference type="PROSITE" id="PS52048">
    <property type="entry name" value="UCH_DOMAIN"/>
    <property type="match status" value="1"/>
</dbReference>
<dbReference type="InterPro" id="IPR036959">
    <property type="entry name" value="Peptidase_C12_UCH_sf"/>
</dbReference>
<dbReference type="Pfam" id="PF01088">
    <property type="entry name" value="Peptidase_C12"/>
    <property type="match status" value="1"/>
</dbReference>
<evidence type="ECO:0000256" key="7">
    <source>
        <dbReference type="ARBA" id="ARBA00022807"/>
    </source>
</evidence>
<evidence type="ECO:0000313" key="16">
    <source>
        <dbReference type="RefSeq" id="XP_022240997.1"/>
    </source>
</evidence>
<evidence type="ECO:0000313" key="15">
    <source>
        <dbReference type="Proteomes" id="UP000694941"/>
    </source>
</evidence>
<dbReference type="Gene3D" id="3.40.532.10">
    <property type="entry name" value="Peptidase C12, ubiquitin carboxyl-terminal hydrolase"/>
    <property type="match status" value="1"/>
</dbReference>
<evidence type="ECO:0000256" key="1">
    <source>
        <dbReference type="ARBA" id="ARBA00000707"/>
    </source>
</evidence>
<dbReference type="InterPro" id="IPR001578">
    <property type="entry name" value="Peptidase_C12_UCH"/>
</dbReference>
<evidence type="ECO:0000256" key="3">
    <source>
        <dbReference type="ARBA" id="ARBA00007182"/>
    </source>
</evidence>
<feature type="region of interest" description="Disordered" evidence="13">
    <location>
        <begin position="720"/>
        <end position="749"/>
    </location>
</feature>
<dbReference type="SUPFAM" id="SSF54001">
    <property type="entry name" value="Cysteine proteinases"/>
    <property type="match status" value="2"/>
</dbReference>
<evidence type="ECO:0000256" key="11">
    <source>
        <dbReference type="ARBA" id="ARBA00049710"/>
    </source>
</evidence>
<evidence type="ECO:0000256" key="6">
    <source>
        <dbReference type="ARBA" id="ARBA00022801"/>
    </source>
</evidence>
<dbReference type="PROSITE" id="PS52049">
    <property type="entry name" value="ULD"/>
    <property type="match status" value="1"/>
</dbReference>
<evidence type="ECO:0000256" key="12">
    <source>
        <dbReference type="PROSITE-ProRule" id="PRU01393"/>
    </source>
</evidence>
<dbReference type="Pfam" id="PF18031">
    <property type="entry name" value="UCH_C"/>
    <property type="match status" value="1"/>
</dbReference>
<feature type="compositionally biased region" description="Basic residues" evidence="13">
    <location>
        <begin position="731"/>
        <end position="749"/>
    </location>
</feature>
<feature type="compositionally biased region" description="Low complexity" evidence="13">
    <location>
        <begin position="470"/>
        <end position="488"/>
    </location>
</feature>
<feature type="compositionally biased region" description="Basic and acidic residues" evidence="13">
    <location>
        <begin position="595"/>
        <end position="609"/>
    </location>
</feature>
<dbReference type="InterPro" id="IPR041507">
    <property type="entry name" value="UCH_C"/>
</dbReference>
<feature type="region of interest" description="Disordered" evidence="13">
    <location>
        <begin position="466"/>
        <end position="516"/>
    </location>
</feature>
<keyword evidence="6 12" id="KW-0378">Hydrolase</keyword>
<dbReference type="PANTHER" id="PTHR10589">
    <property type="entry name" value="UBIQUITIN CARBOXYL-TERMINAL HYDROLASE"/>
    <property type="match status" value="1"/>
</dbReference>
<feature type="region of interest" description="Disordered" evidence="13">
    <location>
        <begin position="552"/>
        <end position="643"/>
    </location>
</feature>
<reference evidence="16" key="1">
    <citation type="submission" date="2025-08" db="UniProtKB">
        <authorList>
            <consortium name="RefSeq"/>
        </authorList>
    </citation>
    <scope>IDENTIFICATION</scope>
    <source>
        <tissue evidence="16">Muscle</tissue>
    </source>
</reference>
<dbReference type="Gene3D" id="1.20.58.860">
    <property type="match status" value="1"/>
</dbReference>
<keyword evidence="7 12" id="KW-0788">Thiol protease</keyword>
<dbReference type="EC" id="3.4.19.12" evidence="12"/>
<comment type="function">
    <text evidence="10">Catalytic component of the polycomb repressive deubiquitinase (PR-DUB) complex, a complex that specifically mediates deubiquitination of histone H2A monoubiquitinated at 'Lys-119' (H2AK118ub1). Mediates bisymmetric organization of the PR-DUB complex and is involved in association with nucleosomes to mediate deubiquitination. Does not deubiquitinate monoubiquitinated histone H2B. Required to maintain the transcriptionally repressive state of homeotic genes throughout development. The PR-DUB complex has weak or no activity toward 'Lys-48'- and 'Lys-63'-linked polyubiquitin chains. Polycomb group (PcG) protein.</text>
</comment>
<evidence type="ECO:0000256" key="8">
    <source>
        <dbReference type="ARBA" id="ARBA00022853"/>
    </source>
</evidence>
<evidence type="ECO:0000256" key="9">
    <source>
        <dbReference type="ARBA" id="ARBA00023242"/>
    </source>
</evidence>
<feature type="compositionally biased region" description="Polar residues" evidence="13">
    <location>
        <begin position="561"/>
        <end position="571"/>
    </location>
</feature>
<keyword evidence="4 12" id="KW-0645">Protease</keyword>
<name>A0ABM1SBJ2_LIMPO</name>
<dbReference type="GeneID" id="106458913"/>
<evidence type="ECO:0000256" key="10">
    <source>
        <dbReference type="ARBA" id="ARBA00046227"/>
    </source>
</evidence>
<dbReference type="PANTHER" id="PTHR10589:SF28">
    <property type="entry name" value="UBIQUITIN CARBOXYL-TERMINAL HYDROLASE BAP1"/>
    <property type="match status" value="1"/>
</dbReference>
<evidence type="ECO:0000256" key="4">
    <source>
        <dbReference type="ARBA" id="ARBA00022670"/>
    </source>
</evidence>
<keyword evidence="9" id="KW-0539">Nucleus</keyword>
<feature type="compositionally biased region" description="Polar residues" evidence="13">
    <location>
        <begin position="489"/>
        <end position="507"/>
    </location>
</feature>
<feature type="active site" description="Nucleophile" evidence="12">
    <location>
        <position position="97"/>
    </location>
</feature>
<comment type="subcellular location">
    <subcellularLocation>
        <location evidence="2">Nucleus</location>
    </subcellularLocation>
</comment>
<comment type="catalytic activity">
    <reaction evidence="1 12">
        <text>Thiol-dependent hydrolysis of ester, thioester, amide, peptide and isopeptide bonds formed by the C-terminal Gly of ubiquitin (a 76-residue protein attached to proteins as an intracellular targeting signal).</text>
        <dbReference type="EC" id="3.4.19.12"/>
    </reaction>
</comment>
<dbReference type="InterPro" id="IPR038765">
    <property type="entry name" value="Papain-like_cys_pep_sf"/>
</dbReference>
<organism evidence="15 16">
    <name type="scientific">Limulus polyphemus</name>
    <name type="common">Atlantic horseshoe crab</name>
    <dbReference type="NCBI Taxonomy" id="6850"/>
    <lineage>
        <taxon>Eukaryota</taxon>
        <taxon>Metazoa</taxon>
        <taxon>Ecdysozoa</taxon>
        <taxon>Arthropoda</taxon>
        <taxon>Chelicerata</taxon>
        <taxon>Merostomata</taxon>
        <taxon>Xiphosura</taxon>
        <taxon>Limulidae</taxon>
        <taxon>Limulus</taxon>
    </lineage>
</organism>
<feature type="domain" description="UCH catalytic" evidence="14">
    <location>
        <begin position="11"/>
        <end position="336"/>
    </location>
</feature>
<protein>
    <recommendedName>
        <fullName evidence="12">ubiquitinyl hydrolase 1</fullName>
        <ecNumber evidence="12">3.4.19.12</ecNumber>
    </recommendedName>
</protein>
<dbReference type="RefSeq" id="XP_022240997.1">
    <property type="nucleotide sequence ID" value="XM_022385289.1"/>
</dbReference>
<evidence type="ECO:0000256" key="5">
    <source>
        <dbReference type="ARBA" id="ARBA00022786"/>
    </source>
</evidence>
<feature type="site" description="Important for enzyme activity" evidence="12">
    <location>
        <position position="273"/>
    </location>
</feature>
<accession>A0ABM1SBJ2</accession>
<keyword evidence="5 12" id="KW-0833">Ubl conjugation pathway</keyword>
<keyword evidence="15" id="KW-1185">Reference proteome</keyword>
<keyword evidence="8" id="KW-0156">Chromatin regulator</keyword>
<proteinExistence type="inferred from homology"/>
<comment type="similarity">
    <text evidence="3">Belongs to the peptidase C12 family. BAP1 subfamily.</text>
</comment>
<gene>
    <name evidence="16" type="primary">LOC106458913</name>
</gene>
<evidence type="ECO:0000259" key="14">
    <source>
        <dbReference type="PROSITE" id="PS52048"/>
    </source>
</evidence>
<evidence type="ECO:0000256" key="13">
    <source>
        <dbReference type="SAM" id="MobiDB-lite"/>
    </source>
</evidence>
<feature type="active site" description="Proton donor" evidence="12">
    <location>
        <position position="258"/>
    </location>
</feature>
<sequence length="749" mass="83666">MPVDLNKLTEGWLELESDPGLFTLLLEDFGVKGIQVEEIYDLQKPIEGPVFGFIFLFKWIEERRCRRKVVVTEESFVEDEATVNSIFFAQQVVPNSCATHALLSVLLNCSKIHLGPTLTRLKEHTKNMSPEEHCSGVEGGVVSFHNLAVPQQGGTFTTSGTLPASDAVFSGAGDPFGNILLLIRREIEWYMSQPLLATSAPLPPEPFKLVQADDDFDRLSPSSYPRMDVGAQQVRAEPRHLQEKSVGIPTGRTIEAFHFVSYVPIDGRLFELDGLKPYPIDHGKLSVTNGIAYEQKLRTLKTNRQIVLEALQQLVKLTHPELTSDDHAEYLAAVNDGKSSNPNQDLVLSECVQPMPDLSTPVKLRSAQQNETSPFPKLPPALDSHNYAKSPMMEGVGNVPSQLRPRYEDLSGSDYSDDEDVMEIDISNSQNESGAENFLGEREPPSMKSLSINTRAELMRPLTIQTKFQASPTPSASSTDTSSEAGSAFNSPVRSANLGSTQNSPSSLCKGKGPENHVFEDMKDIKRFVVIRVTGSDNCVHKSEEGFCEDITESKKRQRESYPQSSVSNIGERSIAQKKRSVVKEMGDQASTDENSPKTDETTKLRSEVDNADEPGDFIIGSKSIKDDRKSKVHGKSKQNLHLEEPHQFAPKDLLALLKTVEGEIKVCENNLKDEIEKRKKYKVDDCRRTHNYDQFICTFLSMLAEKGNLADLIEQQSLIKKRQGSSSDHHKIKKKVDRRRKTRQKKRK</sequence>
<dbReference type="Proteomes" id="UP000694941">
    <property type="component" value="Unplaced"/>
</dbReference>
<feature type="region of interest" description="Disordered" evidence="13">
    <location>
        <begin position="362"/>
        <end position="447"/>
    </location>
</feature>
<comment type="subunit">
    <text evidence="11">Catalytic component of the polycomb repressive deubiquitinase (PR-DUB) complex, at least composed of caly/calypso, Asx and sba (MBD5/6 homolog). The PR-DUB complex associates with nucleosomes to mediate deubiquitination of histone H2AK118ub1 substrates; the association requires the positively charged C-terminal tail of caly, probably due to direct binding of DNA. Interacts (via ULD domain) with Asx (via DEUBAD domain); the interaction produces a stable heterodimer with a composite binding site for ubiquitin. Homodimerizes (via coiled-coil hinge-region between the UCH and ULD domains) to mediate assembly of 2 copies of the caly-Asx heterodimer into a bisymmetric tetramer; dimerization enhances PR-DUB association with nucleosomes.</text>
</comment>
<evidence type="ECO:0000256" key="2">
    <source>
        <dbReference type="ARBA" id="ARBA00004123"/>
    </source>
</evidence>
<feature type="site" description="Transition state stabilizer" evidence="12">
    <location>
        <position position="91"/>
    </location>
</feature>